<name>A0ABT0TSC8_9FLAO</name>
<dbReference type="InterPro" id="IPR013783">
    <property type="entry name" value="Ig-like_fold"/>
</dbReference>
<organism evidence="2 3">
    <name type="scientific">Flavobacterium luminosum</name>
    <dbReference type="NCBI Taxonomy" id="2949086"/>
    <lineage>
        <taxon>Bacteria</taxon>
        <taxon>Pseudomonadati</taxon>
        <taxon>Bacteroidota</taxon>
        <taxon>Flavobacteriia</taxon>
        <taxon>Flavobacteriales</taxon>
        <taxon>Flavobacteriaceae</taxon>
        <taxon>Flavobacterium</taxon>
    </lineage>
</organism>
<comment type="caution">
    <text evidence="2">The sequence shown here is derived from an EMBL/GenBank/DDBJ whole genome shotgun (WGS) entry which is preliminary data.</text>
</comment>
<keyword evidence="3" id="KW-1185">Reference proteome</keyword>
<evidence type="ECO:0000313" key="2">
    <source>
        <dbReference type="EMBL" id="MCL9809969.1"/>
    </source>
</evidence>
<evidence type="ECO:0000313" key="3">
    <source>
        <dbReference type="Proteomes" id="UP001317191"/>
    </source>
</evidence>
<dbReference type="SUPFAM" id="SSF48726">
    <property type="entry name" value="Immunoglobulin"/>
    <property type="match status" value="1"/>
</dbReference>
<dbReference type="RefSeq" id="WP_250593360.1">
    <property type="nucleotide sequence ID" value="NZ_JAMLJM010000010.1"/>
</dbReference>
<protein>
    <submittedName>
        <fullName evidence="2">Gliding motility-associated C-terminal domain-containing protein</fullName>
    </submittedName>
</protein>
<sequence>MKRTLPFKIKIVFVLILTFFSQSGLHAQISAPTFAFTKICASPGFNTYTVNFSFTGSNTYTLEMSDPNGSFSSLTGITILSSQTTTSPGSFTFKVPTSTAGQNYKLRVRGSSPSVIGSSSSAFPAYYQAFDQPFYLNNKASNIGICGSGTVTLSVDATAPSPVSIPNLKYKWFKDGVVISGQTGSSLIVSSTGQYQAFLDYGSCSTFDEGQVEKSQKVTVSVISSSTTFNLSSSIDPPNDVCPSNPTVLSTSPGYSYKWYRNDVEIAGATANTYTTAVTGNYKVLVNAGSCVSPIYTNTIQVNGFDFNLTFPASQSPSINKIQQGETFAVTVTTTATNPTFEWYAPSSTTPVSTSDTFSTDTPIDGNYKLVVKQTSGCVFSKEILFRVGFGINPTQIPNTISPNGDTVNDLWEIPNEYLTTEYEVLIVDTFGKEILKTTNYQNNWPQNTIEFKSVNPIFYYVISKGGSPVKKGTITVIK</sequence>
<feature type="chain" id="PRO_5046506045" evidence="1">
    <location>
        <begin position="28"/>
        <end position="479"/>
    </location>
</feature>
<dbReference type="EMBL" id="JAMLJM010000010">
    <property type="protein sequence ID" value="MCL9809969.1"/>
    <property type="molecule type" value="Genomic_DNA"/>
</dbReference>
<accession>A0ABT0TSC8</accession>
<dbReference type="Proteomes" id="UP001317191">
    <property type="component" value="Unassembled WGS sequence"/>
</dbReference>
<keyword evidence="1" id="KW-0732">Signal</keyword>
<reference evidence="2 3" key="1">
    <citation type="submission" date="2022-05" db="EMBL/GenBank/DDBJ databases">
        <title>Flavobacterium sp., isolated from activated sludge.</title>
        <authorList>
            <person name="Ran Q."/>
        </authorList>
    </citation>
    <scope>NUCLEOTIDE SEQUENCE [LARGE SCALE GENOMIC DNA]</scope>
    <source>
        <strain evidence="2 3">HXWNR70</strain>
    </source>
</reference>
<feature type="signal peptide" evidence="1">
    <location>
        <begin position="1"/>
        <end position="27"/>
    </location>
</feature>
<proteinExistence type="predicted"/>
<dbReference type="InterPro" id="IPR036179">
    <property type="entry name" value="Ig-like_dom_sf"/>
</dbReference>
<gene>
    <name evidence="2" type="ORF">NAT50_11435</name>
</gene>
<evidence type="ECO:0000256" key="1">
    <source>
        <dbReference type="SAM" id="SignalP"/>
    </source>
</evidence>
<dbReference type="Pfam" id="PF13585">
    <property type="entry name" value="CHU_C"/>
    <property type="match status" value="1"/>
</dbReference>
<dbReference type="Gene3D" id="2.60.40.10">
    <property type="entry name" value="Immunoglobulins"/>
    <property type="match status" value="1"/>
</dbReference>